<dbReference type="Gene3D" id="3.30.565.10">
    <property type="entry name" value="Histidine kinase-like ATPase, C-terminal domain"/>
    <property type="match status" value="1"/>
</dbReference>
<keyword evidence="4" id="KW-1003">Cell membrane</keyword>
<feature type="domain" description="Histidine kinase" evidence="11">
    <location>
        <begin position="252"/>
        <end position="458"/>
    </location>
</feature>
<dbReference type="SUPFAM" id="SSF47384">
    <property type="entry name" value="Homodimeric domain of signal transducing histidine kinase"/>
    <property type="match status" value="1"/>
</dbReference>
<dbReference type="InterPro" id="IPR003660">
    <property type="entry name" value="HAMP_dom"/>
</dbReference>
<keyword evidence="10" id="KW-0472">Membrane</keyword>
<comment type="caution">
    <text evidence="13">The sequence shown here is derived from an EMBL/GenBank/DDBJ whole genome shotgun (WGS) entry which is preliminary data.</text>
</comment>
<dbReference type="SUPFAM" id="SSF158472">
    <property type="entry name" value="HAMP domain-like"/>
    <property type="match status" value="1"/>
</dbReference>
<dbReference type="PRINTS" id="PR00344">
    <property type="entry name" value="BCTRLSENSOR"/>
</dbReference>
<dbReference type="InterPro" id="IPR003661">
    <property type="entry name" value="HisK_dim/P_dom"/>
</dbReference>
<dbReference type="SMART" id="SM00388">
    <property type="entry name" value="HisKA"/>
    <property type="match status" value="1"/>
</dbReference>
<evidence type="ECO:0000256" key="10">
    <source>
        <dbReference type="SAM" id="Phobius"/>
    </source>
</evidence>
<gene>
    <name evidence="13" type="ORF">DENIS_1149</name>
</gene>
<evidence type="ECO:0000256" key="8">
    <source>
        <dbReference type="ARBA" id="ARBA00022777"/>
    </source>
</evidence>
<keyword evidence="10" id="KW-0812">Transmembrane</keyword>
<dbReference type="RefSeq" id="WP_124327642.1">
    <property type="nucleotide sequence ID" value="NZ_BEXT01000001.1"/>
</dbReference>
<dbReference type="GO" id="GO:0005524">
    <property type="term" value="F:ATP binding"/>
    <property type="evidence" value="ECO:0007669"/>
    <property type="project" value="UniProtKB-KW"/>
</dbReference>
<dbReference type="InterPro" id="IPR036097">
    <property type="entry name" value="HisK_dim/P_sf"/>
</dbReference>
<dbReference type="EC" id="2.7.13.3" evidence="3"/>
<evidence type="ECO:0000256" key="3">
    <source>
        <dbReference type="ARBA" id="ARBA00012438"/>
    </source>
</evidence>
<keyword evidence="8 13" id="KW-0418">Kinase</keyword>
<dbReference type="InterPro" id="IPR036890">
    <property type="entry name" value="HATPase_C_sf"/>
</dbReference>
<dbReference type="Gene3D" id="6.10.340.10">
    <property type="match status" value="1"/>
</dbReference>
<dbReference type="Pfam" id="PF00672">
    <property type="entry name" value="HAMP"/>
    <property type="match status" value="1"/>
</dbReference>
<keyword evidence="6" id="KW-0808">Transferase</keyword>
<evidence type="ECO:0000259" key="11">
    <source>
        <dbReference type="PROSITE" id="PS50109"/>
    </source>
</evidence>
<sequence>MRRLGIHVRLLLAALALISATTSALGYMGINIAHQFVQSRFEKRIQFLARYLALNSELGILIGQKGMLTGLAENLLAEKDVVKVVILGEADEVLADVSKENSGQTSVVERPVRLKRARGFPWHTTAKPENQVIGKVRIYYSTEDINRLLSIMKERFLWLSMGLAALCMLMFYFISRSLVAPVSRLADATRQVADGDLSLRVEPGSLPETRELALAFNAMLDSLARSRRALEAAHLKMLRQETLAQMGKFSMMIAHEVKNPLGIIKSSLDILKADIPAPEENTMVLYIEDEIRRLNRLIEDFLSFARPAVPSFRNTDMNAMLRDHVERFELQLNGLPVEIMSHIPQSPCYAEADPDLLMRVVGNVLKNAVEANGQRGTVKLKAACRNGTWAVEIADQGPGIETAHIEKVFEPFFTTRAKGTGLGLAFVYQVISAHAGRIRAENLPEGGARFSIELPVNRTIPSTEETEVL</sequence>
<dbReference type="Proteomes" id="UP000288096">
    <property type="component" value="Unassembled WGS sequence"/>
</dbReference>
<comment type="catalytic activity">
    <reaction evidence="1">
        <text>ATP + protein L-histidine = ADP + protein N-phospho-L-histidine.</text>
        <dbReference type="EC" id="2.7.13.3"/>
    </reaction>
</comment>
<dbReference type="InterPro" id="IPR003594">
    <property type="entry name" value="HATPase_dom"/>
</dbReference>
<evidence type="ECO:0000256" key="6">
    <source>
        <dbReference type="ARBA" id="ARBA00022679"/>
    </source>
</evidence>
<dbReference type="Gene3D" id="1.10.287.130">
    <property type="match status" value="1"/>
</dbReference>
<reference evidence="14" key="1">
    <citation type="submission" date="2017-11" db="EMBL/GenBank/DDBJ databases">
        <authorList>
            <person name="Watanabe M."/>
            <person name="Kojima H."/>
        </authorList>
    </citation>
    <scope>NUCLEOTIDE SEQUENCE [LARGE SCALE GENOMIC DNA]</scope>
    <source>
        <strain evidence="14">Tokyo 01</strain>
    </source>
</reference>
<evidence type="ECO:0000256" key="7">
    <source>
        <dbReference type="ARBA" id="ARBA00022741"/>
    </source>
</evidence>
<evidence type="ECO:0000313" key="13">
    <source>
        <dbReference type="EMBL" id="GBC60198.1"/>
    </source>
</evidence>
<dbReference type="SMART" id="SM00387">
    <property type="entry name" value="HATPase_c"/>
    <property type="match status" value="1"/>
</dbReference>
<comment type="subcellular location">
    <subcellularLocation>
        <location evidence="2">Cell membrane</location>
        <topology evidence="2">Multi-pass membrane protein</topology>
    </subcellularLocation>
</comment>
<dbReference type="AlphaFoldDB" id="A0A401FTB3"/>
<keyword evidence="9" id="KW-0067">ATP-binding</keyword>
<evidence type="ECO:0000256" key="2">
    <source>
        <dbReference type="ARBA" id="ARBA00004651"/>
    </source>
</evidence>
<protein>
    <recommendedName>
        <fullName evidence="3">histidine kinase</fullName>
        <ecNumber evidence="3">2.7.13.3</ecNumber>
    </recommendedName>
</protein>
<keyword evidence="14" id="KW-1185">Reference proteome</keyword>
<dbReference type="GO" id="GO:0000155">
    <property type="term" value="F:phosphorelay sensor kinase activity"/>
    <property type="evidence" value="ECO:0007669"/>
    <property type="project" value="InterPro"/>
</dbReference>
<dbReference type="InterPro" id="IPR050980">
    <property type="entry name" value="2C_sensor_his_kinase"/>
</dbReference>
<keyword evidence="10" id="KW-1133">Transmembrane helix</keyword>
<dbReference type="PROSITE" id="PS50885">
    <property type="entry name" value="HAMP"/>
    <property type="match status" value="1"/>
</dbReference>
<evidence type="ECO:0000256" key="5">
    <source>
        <dbReference type="ARBA" id="ARBA00022553"/>
    </source>
</evidence>
<dbReference type="GO" id="GO:0005886">
    <property type="term" value="C:plasma membrane"/>
    <property type="evidence" value="ECO:0007669"/>
    <property type="project" value="UniProtKB-SubCell"/>
</dbReference>
<dbReference type="PROSITE" id="PS50109">
    <property type="entry name" value="HIS_KIN"/>
    <property type="match status" value="1"/>
</dbReference>
<reference evidence="14" key="2">
    <citation type="submission" date="2019-01" db="EMBL/GenBank/DDBJ databases">
        <title>Genome sequence of Desulfonema ishimotonii strain Tokyo 01.</title>
        <authorList>
            <person name="Fukui M."/>
        </authorList>
    </citation>
    <scope>NUCLEOTIDE SEQUENCE [LARGE SCALE GENOMIC DNA]</scope>
    <source>
        <strain evidence="14">Tokyo 01</strain>
    </source>
</reference>
<evidence type="ECO:0000256" key="9">
    <source>
        <dbReference type="ARBA" id="ARBA00022840"/>
    </source>
</evidence>
<dbReference type="InterPro" id="IPR004358">
    <property type="entry name" value="Sig_transdc_His_kin-like_C"/>
</dbReference>
<dbReference type="SMART" id="SM00304">
    <property type="entry name" value="HAMP"/>
    <property type="match status" value="1"/>
</dbReference>
<keyword evidence="7" id="KW-0547">Nucleotide-binding</keyword>
<dbReference type="SUPFAM" id="SSF55874">
    <property type="entry name" value="ATPase domain of HSP90 chaperone/DNA topoisomerase II/histidine kinase"/>
    <property type="match status" value="1"/>
</dbReference>
<accession>A0A401FTB3</accession>
<evidence type="ECO:0000259" key="12">
    <source>
        <dbReference type="PROSITE" id="PS50885"/>
    </source>
</evidence>
<feature type="transmembrane region" description="Helical" evidence="10">
    <location>
        <begin position="156"/>
        <end position="174"/>
    </location>
</feature>
<dbReference type="OrthoDB" id="9781147at2"/>
<evidence type="ECO:0000256" key="1">
    <source>
        <dbReference type="ARBA" id="ARBA00000085"/>
    </source>
</evidence>
<dbReference type="InterPro" id="IPR005467">
    <property type="entry name" value="His_kinase_dom"/>
</dbReference>
<feature type="domain" description="HAMP" evidence="12">
    <location>
        <begin position="176"/>
        <end position="228"/>
    </location>
</feature>
<dbReference type="PANTHER" id="PTHR44936:SF10">
    <property type="entry name" value="SENSOR PROTEIN RSTB"/>
    <property type="match status" value="1"/>
</dbReference>
<evidence type="ECO:0000256" key="4">
    <source>
        <dbReference type="ARBA" id="ARBA00022475"/>
    </source>
</evidence>
<dbReference type="CDD" id="cd06225">
    <property type="entry name" value="HAMP"/>
    <property type="match status" value="1"/>
</dbReference>
<dbReference type="Pfam" id="PF02518">
    <property type="entry name" value="HATPase_c"/>
    <property type="match status" value="1"/>
</dbReference>
<dbReference type="PANTHER" id="PTHR44936">
    <property type="entry name" value="SENSOR PROTEIN CREC"/>
    <property type="match status" value="1"/>
</dbReference>
<keyword evidence="5" id="KW-0597">Phosphoprotein</keyword>
<dbReference type="CDD" id="cd00082">
    <property type="entry name" value="HisKA"/>
    <property type="match status" value="1"/>
</dbReference>
<dbReference type="Pfam" id="PF00512">
    <property type="entry name" value="HisKA"/>
    <property type="match status" value="1"/>
</dbReference>
<dbReference type="EMBL" id="BEXT01000001">
    <property type="protein sequence ID" value="GBC60198.1"/>
    <property type="molecule type" value="Genomic_DNA"/>
</dbReference>
<organism evidence="13 14">
    <name type="scientific">Desulfonema ishimotonii</name>
    <dbReference type="NCBI Taxonomy" id="45657"/>
    <lineage>
        <taxon>Bacteria</taxon>
        <taxon>Pseudomonadati</taxon>
        <taxon>Thermodesulfobacteriota</taxon>
        <taxon>Desulfobacteria</taxon>
        <taxon>Desulfobacterales</taxon>
        <taxon>Desulfococcaceae</taxon>
        <taxon>Desulfonema</taxon>
    </lineage>
</organism>
<name>A0A401FTB3_9BACT</name>
<evidence type="ECO:0000313" key="14">
    <source>
        <dbReference type="Proteomes" id="UP000288096"/>
    </source>
</evidence>
<proteinExistence type="predicted"/>